<evidence type="ECO:0000313" key="1">
    <source>
        <dbReference type="EMBL" id="KAH8983200.1"/>
    </source>
</evidence>
<organism evidence="1 2">
    <name type="scientific">Lactarius akahatsu</name>
    <dbReference type="NCBI Taxonomy" id="416441"/>
    <lineage>
        <taxon>Eukaryota</taxon>
        <taxon>Fungi</taxon>
        <taxon>Dikarya</taxon>
        <taxon>Basidiomycota</taxon>
        <taxon>Agaricomycotina</taxon>
        <taxon>Agaricomycetes</taxon>
        <taxon>Russulales</taxon>
        <taxon>Russulaceae</taxon>
        <taxon>Lactarius</taxon>
    </lineage>
</organism>
<dbReference type="Pfam" id="PF06966">
    <property type="entry name" value="DUF1295"/>
    <property type="match status" value="1"/>
</dbReference>
<proteinExistence type="predicted"/>
<dbReference type="Proteomes" id="UP001201163">
    <property type="component" value="Unassembled WGS sequence"/>
</dbReference>
<name>A0AAD4Q6X0_9AGAM</name>
<dbReference type="AlphaFoldDB" id="A0AAD4Q6X0"/>
<protein>
    <submittedName>
        <fullName evidence="1">Uncharacterized protein</fullName>
    </submittedName>
</protein>
<sequence length="182" mass="20350">MLRSSYNTWRQGLFGPTDENYPWAVLRTELSNVAVPDLVIKNVLLLLIATPTLIAVMHPTPLTLTDGCPCYAYNAWKHSAAVAYDARAQWPGARLAWTADDAARGFCTRGLWAWSRHPNFFAEQAFWWRTRTLPRGRQHARRRAAVTGATRSVADALLVFPLFDALHRVHLGGGVPVGLRCV</sequence>
<dbReference type="InterPro" id="IPR010721">
    <property type="entry name" value="UstE-like"/>
</dbReference>
<gene>
    <name evidence="1" type="ORF">EDB92DRAFT_1891546</name>
</gene>
<keyword evidence="2" id="KW-1185">Reference proteome</keyword>
<accession>A0AAD4Q6X0</accession>
<dbReference type="EMBL" id="JAKELL010000091">
    <property type="protein sequence ID" value="KAH8983200.1"/>
    <property type="molecule type" value="Genomic_DNA"/>
</dbReference>
<comment type="caution">
    <text evidence="1">The sequence shown here is derived from an EMBL/GenBank/DDBJ whole genome shotgun (WGS) entry which is preliminary data.</text>
</comment>
<evidence type="ECO:0000313" key="2">
    <source>
        <dbReference type="Proteomes" id="UP001201163"/>
    </source>
</evidence>
<reference evidence="1" key="1">
    <citation type="submission" date="2022-01" db="EMBL/GenBank/DDBJ databases">
        <title>Comparative genomics reveals a dynamic genome evolution in the ectomycorrhizal milk-cap (Lactarius) mushrooms.</title>
        <authorList>
            <consortium name="DOE Joint Genome Institute"/>
            <person name="Lebreton A."/>
            <person name="Tang N."/>
            <person name="Kuo A."/>
            <person name="LaButti K."/>
            <person name="Drula E."/>
            <person name="Barry K."/>
            <person name="Clum A."/>
            <person name="Lipzen A."/>
            <person name="Mousain D."/>
            <person name="Ng V."/>
            <person name="Wang R."/>
            <person name="Wang X."/>
            <person name="Dai Y."/>
            <person name="Henrissat B."/>
            <person name="Grigoriev I.V."/>
            <person name="Guerin-Laguette A."/>
            <person name="Yu F."/>
            <person name="Martin F.M."/>
        </authorList>
    </citation>
    <scope>NUCLEOTIDE SEQUENCE</scope>
    <source>
        <strain evidence="1">QP</strain>
    </source>
</reference>